<feature type="signal peptide" evidence="1">
    <location>
        <begin position="1"/>
        <end position="20"/>
    </location>
</feature>
<keyword evidence="1" id="KW-0732">Signal</keyword>
<dbReference type="PATRIC" id="fig|1127699.3.peg.210"/>
<organism evidence="2 3">
    <name type="scientific">Hoylesella saccharolytica F0055</name>
    <dbReference type="NCBI Taxonomy" id="1127699"/>
    <lineage>
        <taxon>Bacteria</taxon>
        <taxon>Pseudomonadati</taxon>
        <taxon>Bacteroidota</taxon>
        <taxon>Bacteroidia</taxon>
        <taxon>Bacteroidales</taxon>
        <taxon>Prevotellaceae</taxon>
        <taxon>Hoylesella</taxon>
    </lineage>
</organism>
<dbReference type="InterPro" id="IPR014867">
    <property type="entry name" value="Spore_coat_CotH_CotH2/3/7"/>
</dbReference>
<dbReference type="HOGENOM" id="CLU_375903_0_0_10"/>
<dbReference type="AlphaFoldDB" id="L1NK88"/>
<proteinExistence type="predicted"/>
<comment type="caution">
    <text evidence="2">The sequence shown here is derived from an EMBL/GenBank/DDBJ whole genome shotgun (WGS) entry which is preliminary data.</text>
</comment>
<accession>L1NK88</accession>
<evidence type="ECO:0000256" key="1">
    <source>
        <dbReference type="SAM" id="SignalP"/>
    </source>
</evidence>
<sequence>MKRKLLLTVCALACTNAVFAQRPDNYKPDNPNVTLTQTNLPIVFIDVAGKQIDRKEKITAKVKIIDNGKGKLNYADTVTHKNQRIDYEGYVALRYRGNSSFTSSDKKPYSIRTLDKPLEQGGKKKNVSILGMGKDNDWALLAPYSDKSMIRDILSFTLARPYFEYVPHTRLCEVILDETYYGVYIMSERVGKGKNRLNLPSPGTQGDALTGGYLLEVDRADETVYTSKHHPYKEYGVEATDKYIYYQSKSMDWEEMTTEQRSYIEGRIDEMEAAFAAPNYTDPNMGYRKYIDVTSFIDYQLSTEFAHNNDGYRLSTNLYKRRDSENGRFKTSLWDMNIAFGNVDYYNGWRTDTWVYNLNKEIYQQDNNLVPFYWQRLQNDPEYIKELKERWKKYREEAYSDAHITQVIDSLTHLLNDYGAQQRNSQAWPRWGKYVWPNKFVANSYDEEIAYIKQWITRRLAFMDKKLLNKHPETEPNIITVAMKASWNADVVAEKEPVSNALNSGLDHAGWALYTETLQEDGGLPADGIVISRQGITYQLANFERNNALKLNNSNQTYTLQPEKEVQTDRIYILSISANGKSALNVKVNYTDGTASTTHFDIADWFSDLPAGDEAVYGLGRVSQAGAFDGRAQFRLFENEMATNKHKKIASITFTNTANGTCPTILGVSVKGDETTKIDRTTVRKQVKSIYTIDGRQVEQLQKGINLVRYTDGTVSKMLVK</sequence>
<protein>
    <submittedName>
        <fullName evidence="2">CotH protein</fullName>
    </submittedName>
</protein>
<evidence type="ECO:0000313" key="3">
    <source>
        <dbReference type="Proteomes" id="UP000010433"/>
    </source>
</evidence>
<dbReference type="OrthoDB" id="9803752at2"/>
<name>L1NK88_9BACT</name>
<feature type="chain" id="PRO_5003955301" evidence="1">
    <location>
        <begin position="21"/>
        <end position="721"/>
    </location>
</feature>
<reference evidence="2 3" key="1">
    <citation type="submission" date="2012-05" db="EMBL/GenBank/DDBJ databases">
        <authorList>
            <person name="Weinstock G."/>
            <person name="Sodergren E."/>
            <person name="Lobos E.A."/>
            <person name="Fulton L."/>
            <person name="Fulton R."/>
            <person name="Courtney L."/>
            <person name="Fronick C."/>
            <person name="O'Laughlin M."/>
            <person name="Godfrey J."/>
            <person name="Wilson R.M."/>
            <person name="Miner T."/>
            <person name="Farmer C."/>
            <person name="Delehaunty K."/>
            <person name="Cordes M."/>
            <person name="Minx P."/>
            <person name="Tomlinson C."/>
            <person name="Chen J."/>
            <person name="Wollam A."/>
            <person name="Pepin K.H."/>
            <person name="Bhonagiri V."/>
            <person name="Zhang X."/>
            <person name="Suruliraj S."/>
            <person name="Warren W."/>
            <person name="Mitreva M."/>
            <person name="Mardis E.R."/>
            <person name="Wilson R.K."/>
        </authorList>
    </citation>
    <scope>NUCLEOTIDE SEQUENCE [LARGE SCALE GENOMIC DNA]</scope>
    <source>
        <strain evidence="2 3">F0055</strain>
    </source>
</reference>
<dbReference type="Proteomes" id="UP000010433">
    <property type="component" value="Unassembled WGS sequence"/>
</dbReference>
<keyword evidence="3" id="KW-1185">Reference proteome</keyword>
<dbReference type="Pfam" id="PF08757">
    <property type="entry name" value="CotH"/>
    <property type="match status" value="1"/>
</dbReference>
<dbReference type="EMBL" id="AMEP01000028">
    <property type="protein sequence ID" value="EKY03685.1"/>
    <property type="molecule type" value="Genomic_DNA"/>
</dbReference>
<evidence type="ECO:0000313" key="2">
    <source>
        <dbReference type="EMBL" id="EKY03685.1"/>
    </source>
</evidence>
<gene>
    <name evidence="2" type="ORF">HMPREF9151_00238</name>
</gene>
<dbReference type="RefSeq" id="WP_009163413.1">
    <property type="nucleotide sequence ID" value="NZ_KB291028.1"/>
</dbReference>